<evidence type="ECO:0000256" key="1">
    <source>
        <dbReference type="SAM" id="MobiDB-lite"/>
    </source>
</evidence>
<gene>
    <name evidence="2" type="ORF">Cadr_000021605</name>
</gene>
<organism evidence="2 3">
    <name type="scientific">Camelus dromedarius</name>
    <name type="common">Dromedary</name>
    <name type="synonym">Arabian camel</name>
    <dbReference type="NCBI Taxonomy" id="9838"/>
    <lineage>
        <taxon>Eukaryota</taxon>
        <taxon>Metazoa</taxon>
        <taxon>Chordata</taxon>
        <taxon>Craniata</taxon>
        <taxon>Vertebrata</taxon>
        <taxon>Euteleostomi</taxon>
        <taxon>Mammalia</taxon>
        <taxon>Eutheria</taxon>
        <taxon>Laurasiatheria</taxon>
        <taxon>Artiodactyla</taxon>
        <taxon>Tylopoda</taxon>
        <taxon>Camelidae</taxon>
        <taxon>Camelus</taxon>
    </lineage>
</organism>
<comment type="caution">
    <text evidence="2">The sequence shown here is derived from an EMBL/GenBank/DDBJ whole genome shotgun (WGS) entry which is preliminary data.</text>
</comment>
<evidence type="ECO:0000313" key="3">
    <source>
        <dbReference type="Proteomes" id="UP000299084"/>
    </source>
</evidence>
<name>A0A5N4CTR9_CAMDR</name>
<dbReference type="AlphaFoldDB" id="A0A5N4CTR9"/>
<keyword evidence="3" id="KW-1185">Reference proteome</keyword>
<reference evidence="2 3" key="1">
    <citation type="journal article" date="2019" name="Mol. Ecol. Resour.">
        <title>Improving Illumina assemblies with Hi-C and long reads: an example with the North African dromedary.</title>
        <authorList>
            <person name="Elbers J.P."/>
            <person name="Rogers M.F."/>
            <person name="Perelman P.L."/>
            <person name="Proskuryakova A.A."/>
            <person name="Serdyukova N.A."/>
            <person name="Johnson W.E."/>
            <person name="Horin P."/>
            <person name="Corander J."/>
            <person name="Murphy D."/>
            <person name="Burger P.A."/>
        </authorList>
    </citation>
    <scope>NUCLEOTIDE SEQUENCE [LARGE SCALE GENOMIC DNA]</scope>
    <source>
        <strain evidence="2">Drom800</strain>
        <tissue evidence="2">Blood</tissue>
    </source>
</reference>
<dbReference type="EMBL" id="JWIN03000019">
    <property type="protein sequence ID" value="KAB1262217.1"/>
    <property type="molecule type" value="Genomic_DNA"/>
</dbReference>
<feature type="region of interest" description="Disordered" evidence="1">
    <location>
        <begin position="497"/>
        <end position="532"/>
    </location>
</feature>
<evidence type="ECO:0000313" key="2">
    <source>
        <dbReference type="EMBL" id="KAB1262217.1"/>
    </source>
</evidence>
<accession>A0A5N4CTR9</accession>
<proteinExistence type="predicted"/>
<protein>
    <submittedName>
        <fullName evidence="2">Uncharacterized protein</fullName>
    </submittedName>
</protein>
<feature type="region of interest" description="Disordered" evidence="1">
    <location>
        <begin position="436"/>
        <end position="467"/>
    </location>
</feature>
<dbReference type="Proteomes" id="UP000299084">
    <property type="component" value="Unassembled WGS sequence"/>
</dbReference>
<sequence length="752" mass="80276">MVRGVDQGHLGGRCVGDTRLLQYLFFTGHDTATHRAGRGAALANPVLLFDCVLSPKLSTVCTSPGEQALRKSLPLLHPHCPSGASMELPSSSDAQTAQGAAAALSLYSRGQQSALMWLHCTICLAESPQSASPGTAASALLPDGGGNGNYPRPLKARGLFQRVFPASGPADLHRMSVANEEPQSSPQAITGLTFKGCSSEMNSRSKSRPYTERDADATLLMSLLSALTFSSRNRVFLSAPHFVFFSNWRGEKATPYCESSTEMPCDQLAPPHRPRFLSTSACSAGPLRHPGALRRASWSPRTQLPATESGRQRHGRLGLCESALSPPTQQAVPSSPLARHCPSNRPAHGDRPETSPHAARAERMPRRGHGGDRVTGLRRVQGELLRLSGGNSPGRGWRTCGDRKDQAACGRAGSLKATVKTAFYSEQDWTVLSRGWQAPPSHLKRTAAPESRPKGQRRTKGGGDGREVEGSVCALQVKMVTLGSTITPRLCTWAGRQVSTDSSEGPSVKRSRDLAGPGLQRERRGGTGAPGREVAPALTLLCTTGISAERRGERRRALLRGTAGLWEAPDTLRVQQSMGCTPGWGFCQVRGGRGSLTAWQLGGEVRTRRQRGGVSASGRGAAQPAQSDLTGGLWLQAPQMATCDGSVTGGFCRPSSCWVAMASPPAGSGGTRGSQGVCDWRLCLDQPGDSPEQGRFGPHRAHLHLPLAHLLLQKQLHVLENPLRLGPPLFCSSQRVLVSFLHEGRFETNADI</sequence>
<feature type="region of interest" description="Disordered" evidence="1">
    <location>
        <begin position="288"/>
        <end position="380"/>
    </location>
</feature>
<feature type="compositionally biased region" description="Basic and acidic residues" evidence="1">
    <location>
        <begin position="347"/>
        <end position="372"/>
    </location>
</feature>